<evidence type="ECO:0000256" key="8">
    <source>
        <dbReference type="SAM" id="SignalP"/>
    </source>
</evidence>
<feature type="transmembrane region" description="Helical" evidence="7">
    <location>
        <begin position="278"/>
        <end position="294"/>
    </location>
</feature>
<dbReference type="OrthoDB" id="103349at2759"/>
<comment type="caution">
    <text evidence="9">The sequence shown here is derived from an EMBL/GenBank/DDBJ whole genome shotgun (WGS) entry which is preliminary data.</text>
</comment>
<dbReference type="Gene3D" id="3.30.1120.10">
    <property type="match status" value="1"/>
</dbReference>
<evidence type="ECO:0000256" key="1">
    <source>
        <dbReference type="ARBA" id="ARBA00001913"/>
    </source>
</evidence>
<dbReference type="GO" id="GO:0046872">
    <property type="term" value="F:metal ion binding"/>
    <property type="evidence" value="ECO:0007669"/>
    <property type="project" value="UniProtKB-KW"/>
</dbReference>
<dbReference type="AlphaFoldDB" id="A0A8J1U3X0"/>
<gene>
    <name evidence="9" type="ORF">OFUS_LOCUS16336</name>
</gene>
<dbReference type="PANTHER" id="PTHR42693">
    <property type="entry name" value="ARYLSULFATASE FAMILY MEMBER"/>
    <property type="match status" value="1"/>
</dbReference>
<sequence length="689" mass="78394">MALRGTLFVFVVFVSLCVIIVNADNKNKNEGHPHKQQQLKDDEKRENELKAAEEKRAIEQKIVEEKRQNELKAAEEKRQIEQKAAAEKKKQEHQKVVAELEKLQRKLKLEEDAKTLPNIVIFLADDLGYADIGAFGNDTLRTPHVDNLARQGAKLTHHLAAAAICTPSRAALLTGRYPVRSGMASHDVLTAFGFVAAKAGLPPNETTFAELLKLKGYKNALIGKWHQGIDCGTFGDNCHNPLNQGFDYFFGVPLSNARDFGHDGDTVVFLIRPTFKRNFALTIILGILTAYILLKYKIIGMFQFFLLCLLVIALPSWAYWFLQNIKLWSSVLMRNYEYVEQPIDFTDMTKRLVNEGNMFIRERDQDKKPFMLFMSWLQVHTFLHTGDEFKGVSKHGEYGDNVEEMDWGIGAIMQTLEKYGMTDNTIVYFSSDNGGHLEEKDLNGRQAGGWNKPFRGGKSQGGYDGGIRMPTTLTWPKRIKAGTVISEPTSQMDILPTLANIAGVEVPRDRLIDGKDLMPLIDGKQVISSHEFMFHYCGVWLHAVRWRPQSGNAIYKVHYGTPKWLPGKEECEWACSCKYHTIWHDTPLLYNIADDLGELHELDTSTPENQKVLEIVAQAKQEHEDSVRSRPVPRQFEFMTAFWNHQLQPCGNYPYCSCRDHGSCKMEPLTFLKAITLPVTRKFPNIFGY</sequence>
<comment type="similarity">
    <text evidence="2">Belongs to the sulfatase family.</text>
</comment>
<accession>A0A8J1U3X0</accession>
<dbReference type="InterPro" id="IPR017850">
    <property type="entry name" value="Alkaline_phosphatase_core_sf"/>
</dbReference>
<evidence type="ECO:0000256" key="6">
    <source>
        <dbReference type="SAM" id="MobiDB-lite"/>
    </source>
</evidence>
<dbReference type="InterPro" id="IPR000917">
    <property type="entry name" value="Sulfatase_N"/>
</dbReference>
<evidence type="ECO:0000256" key="7">
    <source>
        <dbReference type="SAM" id="Phobius"/>
    </source>
</evidence>
<reference evidence="9" key="1">
    <citation type="submission" date="2022-03" db="EMBL/GenBank/DDBJ databases">
        <authorList>
            <person name="Martin C."/>
        </authorList>
    </citation>
    <scope>NUCLEOTIDE SEQUENCE</scope>
</reference>
<feature type="region of interest" description="Disordered" evidence="6">
    <location>
        <begin position="26"/>
        <end position="52"/>
    </location>
</feature>
<dbReference type="GO" id="GO:0004065">
    <property type="term" value="F:arylsulfatase activity"/>
    <property type="evidence" value="ECO:0007669"/>
    <property type="project" value="TreeGrafter"/>
</dbReference>
<evidence type="ECO:0000256" key="2">
    <source>
        <dbReference type="ARBA" id="ARBA00008779"/>
    </source>
</evidence>
<dbReference type="InterPro" id="IPR024607">
    <property type="entry name" value="Sulfatase_CS"/>
</dbReference>
<feature type="chain" id="PRO_5043389167" evidence="8">
    <location>
        <begin position="24"/>
        <end position="689"/>
    </location>
</feature>
<feature type="transmembrane region" description="Helical" evidence="7">
    <location>
        <begin position="301"/>
        <end position="322"/>
    </location>
</feature>
<dbReference type="InterPro" id="IPR050738">
    <property type="entry name" value="Sulfatase"/>
</dbReference>
<organism evidence="9 10">
    <name type="scientific">Owenia fusiformis</name>
    <name type="common">Polychaete worm</name>
    <dbReference type="NCBI Taxonomy" id="6347"/>
    <lineage>
        <taxon>Eukaryota</taxon>
        <taxon>Metazoa</taxon>
        <taxon>Spiralia</taxon>
        <taxon>Lophotrochozoa</taxon>
        <taxon>Annelida</taxon>
        <taxon>Polychaeta</taxon>
        <taxon>Sedentaria</taxon>
        <taxon>Canalipalpata</taxon>
        <taxon>Sabellida</taxon>
        <taxon>Oweniida</taxon>
        <taxon>Oweniidae</taxon>
        <taxon>Owenia</taxon>
    </lineage>
</organism>
<dbReference type="Proteomes" id="UP000749559">
    <property type="component" value="Unassembled WGS sequence"/>
</dbReference>
<keyword evidence="8" id="KW-0732">Signal</keyword>
<evidence type="ECO:0000256" key="3">
    <source>
        <dbReference type="ARBA" id="ARBA00022723"/>
    </source>
</evidence>
<evidence type="ECO:0000256" key="5">
    <source>
        <dbReference type="ARBA" id="ARBA00022837"/>
    </source>
</evidence>
<evidence type="ECO:0000256" key="4">
    <source>
        <dbReference type="ARBA" id="ARBA00022801"/>
    </source>
</evidence>
<dbReference type="Pfam" id="PF14707">
    <property type="entry name" value="Sulfatase_C"/>
    <property type="match status" value="1"/>
</dbReference>
<dbReference type="SUPFAM" id="SSF53649">
    <property type="entry name" value="Alkaline phosphatase-like"/>
    <property type="match status" value="1"/>
</dbReference>
<comment type="cofactor">
    <cofactor evidence="1">
        <name>Ca(2+)</name>
        <dbReference type="ChEBI" id="CHEBI:29108"/>
    </cofactor>
</comment>
<dbReference type="Gene3D" id="1.10.287.550">
    <property type="entry name" value="Helix hairpin bin"/>
    <property type="match status" value="1"/>
</dbReference>
<dbReference type="Pfam" id="PF00884">
    <property type="entry name" value="Sulfatase"/>
    <property type="match status" value="1"/>
</dbReference>
<evidence type="ECO:0000313" key="9">
    <source>
        <dbReference type="EMBL" id="CAH1791231.1"/>
    </source>
</evidence>
<keyword evidence="10" id="KW-1185">Reference proteome</keyword>
<keyword evidence="7" id="KW-0472">Membrane</keyword>
<keyword evidence="4" id="KW-0378">Hydrolase</keyword>
<feature type="signal peptide" evidence="8">
    <location>
        <begin position="1"/>
        <end position="23"/>
    </location>
</feature>
<dbReference type="PROSITE" id="PS00523">
    <property type="entry name" value="SULFATASE_1"/>
    <property type="match status" value="1"/>
</dbReference>
<keyword evidence="7" id="KW-0812">Transmembrane</keyword>
<protein>
    <submittedName>
        <fullName evidence="9">Uncharacterized protein</fullName>
    </submittedName>
</protein>
<name>A0A8J1U3X0_OWEFU</name>
<dbReference type="EMBL" id="CAIIXF020000008">
    <property type="protein sequence ID" value="CAH1791231.1"/>
    <property type="molecule type" value="Genomic_DNA"/>
</dbReference>
<keyword evidence="3" id="KW-0479">Metal-binding</keyword>
<evidence type="ECO:0000313" key="10">
    <source>
        <dbReference type="Proteomes" id="UP000749559"/>
    </source>
</evidence>
<dbReference type="Gene3D" id="3.40.720.10">
    <property type="entry name" value="Alkaline Phosphatase, subunit A"/>
    <property type="match status" value="1"/>
</dbReference>
<proteinExistence type="inferred from homology"/>
<dbReference type="PANTHER" id="PTHR42693:SF49">
    <property type="entry name" value="SULFATASE N-TERMINAL DOMAIN-CONTAINING PROTEIN"/>
    <property type="match status" value="1"/>
</dbReference>
<keyword evidence="5" id="KW-0106">Calcium</keyword>
<keyword evidence="7" id="KW-1133">Transmembrane helix</keyword>